<dbReference type="PANTHER" id="PTHR13968:SF26">
    <property type="entry name" value="RRM DOMAIN-CONTAINING PROTEIN"/>
    <property type="match status" value="1"/>
</dbReference>
<dbReference type="GO" id="GO:0005634">
    <property type="term" value="C:nucleus"/>
    <property type="evidence" value="ECO:0007669"/>
    <property type="project" value="TreeGrafter"/>
</dbReference>
<dbReference type="InterPro" id="IPR051186">
    <property type="entry name" value="RRM_HNRPC/RALY_subfam"/>
</dbReference>
<evidence type="ECO:0000259" key="4">
    <source>
        <dbReference type="PROSITE" id="PS50102"/>
    </source>
</evidence>
<dbReference type="InterPro" id="IPR000504">
    <property type="entry name" value="RRM_dom"/>
</dbReference>
<dbReference type="STRING" id="400682.A0A1X7VNC6"/>
<dbReference type="Pfam" id="PF00076">
    <property type="entry name" value="RRM_1"/>
    <property type="match status" value="1"/>
</dbReference>
<feature type="region of interest" description="Disordered" evidence="3">
    <location>
        <begin position="1"/>
        <end position="55"/>
    </location>
</feature>
<name>A0A1X7VNC6_AMPQE</name>
<dbReference type="KEGG" id="aqu:100641158"/>
<dbReference type="SMART" id="SM00360">
    <property type="entry name" value="RRM"/>
    <property type="match status" value="1"/>
</dbReference>
<feature type="compositionally biased region" description="Low complexity" evidence="3">
    <location>
        <begin position="258"/>
        <end position="272"/>
    </location>
</feature>
<dbReference type="Gene3D" id="3.30.70.330">
    <property type="match status" value="1"/>
</dbReference>
<evidence type="ECO:0000256" key="3">
    <source>
        <dbReference type="SAM" id="MobiDB-lite"/>
    </source>
</evidence>
<feature type="compositionally biased region" description="Polar residues" evidence="3">
    <location>
        <begin position="226"/>
        <end position="236"/>
    </location>
</feature>
<feature type="region of interest" description="Disordered" evidence="3">
    <location>
        <begin position="142"/>
        <end position="186"/>
    </location>
</feature>
<keyword evidence="1 2" id="KW-0694">RNA-binding</keyword>
<evidence type="ECO:0000256" key="2">
    <source>
        <dbReference type="PROSITE-ProRule" id="PRU00176"/>
    </source>
</evidence>
<feature type="region of interest" description="Disordered" evidence="3">
    <location>
        <begin position="208"/>
        <end position="317"/>
    </location>
</feature>
<dbReference type="EnsemblMetazoa" id="Aqu2.1.40898_001">
    <property type="protein sequence ID" value="Aqu2.1.40898_001"/>
    <property type="gene ID" value="Aqu2.1.40898"/>
</dbReference>
<proteinExistence type="predicted"/>
<dbReference type="EnsemblMetazoa" id="XM_003383742.3">
    <property type="protein sequence ID" value="XP_003383790.2"/>
    <property type="gene ID" value="LOC100641158"/>
</dbReference>
<dbReference type="OrthoDB" id="6730379at2759"/>
<gene>
    <name evidence="5" type="primary">100641158</name>
</gene>
<accession>A0A1X7VNC6</accession>
<organism evidence="5">
    <name type="scientific">Amphimedon queenslandica</name>
    <name type="common">Sponge</name>
    <dbReference type="NCBI Taxonomy" id="400682"/>
    <lineage>
        <taxon>Eukaryota</taxon>
        <taxon>Metazoa</taxon>
        <taxon>Porifera</taxon>
        <taxon>Demospongiae</taxon>
        <taxon>Heteroscleromorpha</taxon>
        <taxon>Haplosclerida</taxon>
        <taxon>Niphatidae</taxon>
        <taxon>Amphimedon</taxon>
    </lineage>
</organism>
<dbReference type="InterPro" id="IPR012677">
    <property type="entry name" value="Nucleotide-bd_a/b_plait_sf"/>
</dbReference>
<keyword evidence="6" id="KW-1185">Reference proteome</keyword>
<dbReference type="eggNOG" id="KOG0118">
    <property type="taxonomic scope" value="Eukaryota"/>
</dbReference>
<dbReference type="Proteomes" id="UP000007879">
    <property type="component" value="Unassembled WGS sequence"/>
</dbReference>
<dbReference type="GO" id="GO:0003723">
    <property type="term" value="F:RNA binding"/>
    <property type="evidence" value="ECO:0007669"/>
    <property type="project" value="UniProtKB-UniRule"/>
</dbReference>
<evidence type="ECO:0000256" key="1">
    <source>
        <dbReference type="ARBA" id="ARBA00022884"/>
    </source>
</evidence>
<dbReference type="PANTHER" id="PTHR13968">
    <property type="entry name" value="HETEROGENEOUS NUCLEAR RIBONUCLEOPROTEIN"/>
    <property type="match status" value="1"/>
</dbReference>
<feature type="compositionally biased region" description="Pro residues" evidence="3">
    <location>
        <begin position="149"/>
        <end position="159"/>
    </location>
</feature>
<dbReference type="InterPro" id="IPR035979">
    <property type="entry name" value="RBD_domain_sf"/>
</dbReference>
<reference evidence="6" key="1">
    <citation type="journal article" date="2010" name="Nature">
        <title>The Amphimedon queenslandica genome and the evolution of animal complexity.</title>
        <authorList>
            <person name="Srivastava M."/>
            <person name="Simakov O."/>
            <person name="Chapman J."/>
            <person name="Fahey B."/>
            <person name="Gauthier M.E."/>
            <person name="Mitros T."/>
            <person name="Richards G.S."/>
            <person name="Conaco C."/>
            <person name="Dacre M."/>
            <person name="Hellsten U."/>
            <person name="Larroux C."/>
            <person name="Putnam N.H."/>
            <person name="Stanke M."/>
            <person name="Adamska M."/>
            <person name="Darling A."/>
            <person name="Degnan S.M."/>
            <person name="Oakley T.H."/>
            <person name="Plachetzki D.C."/>
            <person name="Zhai Y."/>
            <person name="Adamski M."/>
            <person name="Calcino A."/>
            <person name="Cummins S.F."/>
            <person name="Goodstein D.M."/>
            <person name="Harris C."/>
            <person name="Jackson D.J."/>
            <person name="Leys S.P."/>
            <person name="Shu S."/>
            <person name="Woodcroft B.J."/>
            <person name="Vervoort M."/>
            <person name="Kosik K.S."/>
            <person name="Manning G."/>
            <person name="Degnan B.M."/>
            <person name="Rokhsar D.S."/>
        </authorList>
    </citation>
    <scope>NUCLEOTIDE SEQUENCE [LARGE SCALE GENOMIC DNA]</scope>
</reference>
<protein>
    <recommendedName>
        <fullName evidence="4">RRM domain-containing protein</fullName>
    </recommendedName>
</protein>
<evidence type="ECO:0000313" key="6">
    <source>
        <dbReference type="Proteomes" id="UP000007879"/>
    </source>
</evidence>
<reference evidence="5" key="2">
    <citation type="submission" date="2017-05" db="UniProtKB">
        <authorList>
            <consortium name="EnsemblMetazoa"/>
        </authorList>
    </citation>
    <scope>IDENTIFICATION</scope>
</reference>
<feature type="domain" description="RRM" evidence="4">
    <location>
        <begin position="60"/>
        <end position="131"/>
    </location>
</feature>
<dbReference type="InParanoid" id="A0A1X7VNC6"/>
<sequence>MSRSPPSPNNKRNSRYGRGGEDRGGGRRGRSRSPHFSGRDWKIDGVSNNTQRSEDHMRKARLFVGNVDARAVSRNDLISVFCKHGDVVAVSIHSGYSFIQMDSERSANRAVNYENGATLNGCKINVEFSSAALKAGARFKRLPPLQSSSPPPSLPPPPSHRSSYPLRGGGGGGDYPLPTHSDVNLSDRERRLQRILALERELKQEMSTLYDGPDDPNAYYAGNHRLPQSASLSSSYPVDHYGRRSPQQRKEYDDYTRSSAAPLPLSAAGMAATARRDFNRPTSPRQRPQGDPMQARPPYGNRFSSSFLGGRPSTESW</sequence>
<dbReference type="PROSITE" id="PS50102">
    <property type="entry name" value="RRM"/>
    <property type="match status" value="1"/>
</dbReference>
<evidence type="ECO:0000313" key="5">
    <source>
        <dbReference type="EnsemblMetazoa" id="Aqu2.1.40898_001"/>
    </source>
</evidence>
<dbReference type="SUPFAM" id="SSF54928">
    <property type="entry name" value="RNA-binding domain, RBD"/>
    <property type="match status" value="1"/>
</dbReference>
<dbReference type="AlphaFoldDB" id="A0A1X7VNC6"/>
<feature type="compositionally biased region" description="Polar residues" evidence="3">
    <location>
        <begin position="302"/>
        <end position="317"/>
    </location>
</feature>